<evidence type="ECO:0000256" key="2">
    <source>
        <dbReference type="SAM" id="Coils"/>
    </source>
</evidence>
<evidence type="ECO:0000313" key="6">
    <source>
        <dbReference type="Proteomes" id="UP000886611"/>
    </source>
</evidence>
<evidence type="ECO:0000256" key="3">
    <source>
        <dbReference type="SAM" id="MobiDB-lite"/>
    </source>
</evidence>
<evidence type="ECO:0000313" key="5">
    <source>
        <dbReference type="EMBL" id="KAG2459195.1"/>
    </source>
</evidence>
<dbReference type="PANTHER" id="PTHR22115:SF5">
    <property type="entry name" value="COILED-COIL DOMAIN-CONTAINING PROTEIN 50-LIKE ISOFORM X1"/>
    <property type="match status" value="1"/>
</dbReference>
<keyword evidence="1 2" id="KW-0175">Coiled coil</keyword>
<feature type="compositionally biased region" description="Basic and acidic residues" evidence="3">
    <location>
        <begin position="449"/>
        <end position="460"/>
    </location>
</feature>
<feature type="region of interest" description="Disordered" evidence="3">
    <location>
        <begin position="417"/>
        <end position="527"/>
    </location>
</feature>
<feature type="domain" description="Coiled-coil" evidence="4">
    <location>
        <begin position="65"/>
        <end position="151"/>
    </location>
</feature>
<dbReference type="Proteomes" id="UP000886611">
    <property type="component" value="Unassembled WGS sequence"/>
</dbReference>
<feature type="coiled-coil region" evidence="2">
    <location>
        <begin position="89"/>
        <end position="150"/>
    </location>
</feature>
<dbReference type="Pfam" id="PF15295">
    <property type="entry name" value="CCDC50_N"/>
    <property type="match status" value="1"/>
</dbReference>
<gene>
    <name evidence="5" type="primary">Ccdc50</name>
    <name evidence="5" type="ORF">GTO96_0019208</name>
</gene>
<feature type="compositionally biased region" description="Basic residues" evidence="3">
    <location>
        <begin position="306"/>
        <end position="318"/>
    </location>
</feature>
<dbReference type="InterPro" id="IPR039303">
    <property type="entry name" value="CCDC50"/>
</dbReference>
<feature type="non-terminal residue" evidence="5">
    <location>
        <position position="1"/>
    </location>
</feature>
<dbReference type="EMBL" id="JAATIS010005477">
    <property type="protein sequence ID" value="KAG2459195.1"/>
    <property type="molecule type" value="Genomic_DNA"/>
</dbReference>
<dbReference type="AlphaFoldDB" id="A0A8X7X0E8"/>
<dbReference type="PANTHER" id="PTHR22115">
    <property type="entry name" value="C3ORF6 PROTEIN-RELATED"/>
    <property type="match status" value="1"/>
</dbReference>
<accession>A0A8X7X0E8</accession>
<protein>
    <submittedName>
        <fullName evidence="5">CCD50 protein</fullName>
    </submittedName>
</protein>
<evidence type="ECO:0000259" key="4">
    <source>
        <dbReference type="Pfam" id="PF15295"/>
    </source>
</evidence>
<reference evidence="5 6" key="1">
    <citation type="journal article" date="2021" name="Cell">
        <title>Tracing the genetic footprints of vertebrate landing in non-teleost ray-finned fishes.</title>
        <authorList>
            <person name="Bi X."/>
            <person name="Wang K."/>
            <person name="Yang L."/>
            <person name="Pan H."/>
            <person name="Jiang H."/>
            <person name="Wei Q."/>
            <person name="Fang M."/>
            <person name="Yu H."/>
            <person name="Zhu C."/>
            <person name="Cai Y."/>
            <person name="He Y."/>
            <person name="Gan X."/>
            <person name="Zeng H."/>
            <person name="Yu D."/>
            <person name="Zhu Y."/>
            <person name="Jiang H."/>
            <person name="Qiu Q."/>
            <person name="Yang H."/>
            <person name="Zhang Y.E."/>
            <person name="Wang W."/>
            <person name="Zhu M."/>
            <person name="He S."/>
            <person name="Zhang G."/>
        </authorList>
    </citation>
    <scope>NUCLEOTIDE SEQUENCE [LARGE SCALE GENOMIC DNA]</scope>
    <source>
        <strain evidence="5">Bchr_013</strain>
    </source>
</reference>
<feature type="compositionally biased region" description="Basic and acidic residues" evidence="3">
    <location>
        <begin position="335"/>
        <end position="344"/>
    </location>
</feature>
<organism evidence="5 6">
    <name type="scientific">Polypterus senegalus</name>
    <name type="common">Senegal bichir</name>
    <dbReference type="NCBI Taxonomy" id="55291"/>
    <lineage>
        <taxon>Eukaryota</taxon>
        <taxon>Metazoa</taxon>
        <taxon>Chordata</taxon>
        <taxon>Craniata</taxon>
        <taxon>Vertebrata</taxon>
        <taxon>Euteleostomi</taxon>
        <taxon>Actinopterygii</taxon>
        <taxon>Polypteriformes</taxon>
        <taxon>Polypteridae</taxon>
        <taxon>Polypterus</taxon>
    </lineage>
</organism>
<proteinExistence type="predicted"/>
<sequence>MLKVPKQALDGVPASAILSSHIPPCQVAGSSIFLSELVKSWYPVSLLPQYPIPLISQFWSPRHLVESHYAANIQKSQVLQRDVQIAKRLQEDERRRVGLSERLLDTEEQDSRYARAIHEEMRKREDELQMREAEDEVVAKRLQAEEELKNSRWYRHGEEEVRSGSTVEDWQQPCPAWGLQPSPSFASRDAAAQCHERLPMLEATGARDAYLMGNHGKDGIRPSVHLDGCDWFVGPEMNSRAASCLARGHLNKRKVSSGFNTGSSEQSDHRSRQNVIGHDLENCARGSSHKGHGVKEERAGASGSRHGSRKERRRRSEGRRRERYGPPSSEEEEEERRGRIERRQNAGGPSFLPHHAHSARAELGARLELRDLEQVLRDEEMARKLQAEEEAVAVNSEEDFRTAQVAQDEEIARFMQRRELKLQESSDTPVRRSSQRDCSDSAEGSGAPDRGEPKMGRRDSQSVSPGGKQGPATPGGIAASSRNIAEELDPTFQAPQQNGMLEVTAGSLPGQELHTGERQRSDFRSKNGLKMRGFQVWRARNKQGISKGLTSYKSKLEDVSKGVSYTVWGFPCTGESGGTGQQT</sequence>
<comment type="caution">
    <text evidence="5">The sequence shown here is derived from an EMBL/GenBank/DDBJ whole genome shotgun (WGS) entry which is preliminary data.</text>
</comment>
<name>A0A8X7X0E8_POLSE</name>
<evidence type="ECO:0000256" key="1">
    <source>
        <dbReference type="ARBA" id="ARBA00023054"/>
    </source>
</evidence>
<feature type="compositionally biased region" description="Basic and acidic residues" evidence="3">
    <location>
        <begin position="514"/>
        <end position="525"/>
    </location>
</feature>
<dbReference type="InterPro" id="IPR029311">
    <property type="entry name" value="CCDC50_N"/>
</dbReference>
<keyword evidence="6" id="KW-1185">Reference proteome</keyword>
<feature type="region of interest" description="Disordered" evidence="3">
    <location>
        <begin position="256"/>
        <end position="354"/>
    </location>
</feature>
<feature type="non-terminal residue" evidence="5">
    <location>
        <position position="583"/>
    </location>
</feature>